<sequence>MSIRPAIRAKRHGKRNQNVNLQNTMDTDLNVVVPTISVSTSRTNNASDFLQIHNIIENYDLEPTSENSFFFNNDYANLIEVYDNDDDDTLTYCMDEVERFVSKQFQDTELFSEPTKFALEIELDSKLLDTVALSQDFENDSLNMEEIKNSFAQLTKILILPLESGS</sequence>
<organism evidence="1 2">
    <name type="scientific">Gigaspora margarita</name>
    <dbReference type="NCBI Taxonomy" id="4874"/>
    <lineage>
        <taxon>Eukaryota</taxon>
        <taxon>Fungi</taxon>
        <taxon>Fungi incertae sedis</taxon>
        <taxon>Mucoromycota</taxon>
        <taxon>Glomeromycotina</taxon>
        <taxon>Glomeromycetes</taxon>
        <taxon>Diversisporales</taxon>
        <taxon>Gigasporaceae</taxon>
        <taxon>Gigaspora</taxon>
    </lineage>
</organism>
<dbReference type="AlphaFoldDB" id="A0A8H4B3L1"/>
<reference evidence="1 2" key="1">
    <citation type="journal article" date="2019" name="Environ. Microbiol.">
        <title>At the nexus of three kingdoms: the genome of the mycorrhizal fungus Gigaspora margarita provides insights into plant, endobacterial and fungal interactions.</title>
        <authorList>
            <person name="Venice F."/>
            <person name="Ghignone S."/>
            <person name="Salvioli di Fossalunga A."/>
            <person name="Amselem J."/>
            <person name="Novero M."/>
            <person name="Xianan X."/>
            <person name="Sedzielewska Toro K."/>
            <person name="Morin E."/>
            <person name="Lipzen A."/>
            <person name="Grigoriev I.V."/>
            <person name="Henrissat B."/>
            <person name="Martin F.M."/>
            <person name="Bonfante P."/>
        </authorList>
    </citation>
    <scope>NUCLEOTIDE SEQUENCE [LARGE SCALE GENOMIC DNA]</scope>
    <source>
        <strain evidence="1 2">BEG34</strain>
    </source>
</reference>
<evidence type="ECO:0000313" key="2">
    <source>
        <dbReference type="Proteomes" id="UP000439903"/>
    </source>
</evidence>
<evidence type="ECO:0000313" key="1">
    <source>
        <dbReference type="EMBL" id="KAF0556654.1"/>
    </source>
</evidence>
<accession>A0A8H4B3L1</accession>
<gene>
    <name evidence="1" type="ORF">F8M41_015014</name>
</gene>
<dbReference type="EMBL" id="WTPW01000032">
    <property type="protein sequence ID" value="KAF0556654.1"/>
    <property type="molecule type" value="Genomic_DNA"/>
</dbReference>
<keyword evidence="2" id="KW-1185">Reference proteome</keyword>
<name>A0A8H4B3L1_GIGMA</name>
<comment type="caution">
    <text evidence="1">The sequence shown here is derived from an EMBL/GenBank/DDBJ whole genome shotgun (WGS) entry which is preliminary data.</text>
</comment>
<protein>
    <submittedName>
        <fullName evidence="1">Uncharacterized protein</fullName>
    </submittedName>
</protein>
<dbReference type="Proteomes" id="UP000439903">
    <property type="component" value="Unassembled WGS sequence"/>
</dbReference>
<dbReference type="OrthoDB" id="2427769at2759"/>
<proteinExistence type="predicted"/>